<keyword evidence="7 9" id="KW-0067">ATP-binding</keyword>
<dbReference type="InterPro" id="IPR037528">
    <property type="entry name" value="ArgB"/>
</dbReference>
<feature type="domain" description="Aspartate/glutamate/uridylate kinase" evidence="10">
    <location>
        <begin position="16"/>
        <end position="244"/>
    </location>
</feature>
<dbReference type="Gene3D" id="3.40.1160.10">
    <property type="entry name" value="Acetylglutamate kinase-like"/>
    <property type="match status" value="1"/>
</dbReference>
<keyword evidence="3 9" id="KW-0028">Amino-acid biosynthesis</keyword>
<dbReference type="HAMAP" id="MF_00082">
    <property type="entry name" value="ArgB"/>
    <property type="match status" value="1"/>
</dbReference>
<dbReference type="Proteomes" id="UP001303701">
    <property type="component" value="Chromosome"/>
</dbReference>
<protein>
    <recommendedName>
        <fullName evidence="9">Acetylglutamate kinase</fullName>
        <ecNumber evidence="9">2.7.2.8</ecNumber>
    </recommendedName>
    <alternativeName>
        <fullName evidence="9">N-acetyl-L-glutamate 5-phosphotransferase</fullName>
    </alternativeName>
    <alternativeName>
        <fullName evidence="9">NAG kinase</fullName>
        <shortName evidence="9">NAGK</shortName>
    </alternativeName>
</protein>
<keyword evidence="4 9" id="KW-0808">Transferase</keyword>
<gene>
    <name evidence="9 11" type="primary">argB</name>
    <name evidence="11" type="ORF">RI196_05365</name>
</gene>
<proteinExistence type="inferred from homology"/>
<reference evidence="11 12" key="1">
    <citation type="submission" date="2023-09" db="EMBL/GenBank/DDBJ databases">
        <title>Different Types of Thermotolerant Ring-Cleaving Dioxygenases derived from Aeribacillus composti HB-1 applied for multiple aromatic hydrocarbons removal.</title>
        <authorList>
            <person name="Cao L."/>
            <person name="Li M."/>
            <person name="Ma T."/>
        </authorList>
    </citation>
    <scope>NUCLEOTIDE SEQUENCE [LARGE SCALE GENOMIC DNA]</scope>
    <source>
        <strain evidence="11 12">HB-1</strain>
    </source>
</reference>
<dbReference type="InterPro" id="IPR004662">
    <property type="entry name" value="AcgluKinase_fam"/>
</dbReference>
<dbReference type="InterPro" id="IPR001048">
    <property type="entry name" value="Asp/Glu/Uridylate_kinase"/>
</dbReference>
<dbReference type="EMBL" id="CP134501">
    <property type="protein sequence ID" value="WNF34095.1"/>
    <property type="molecule type" value="Genomic_DNA"/>
</dbReference>
<evidence type="ECO:0000256" key="9">
    <source>
        <dbReference type="HAMAP-Rule" id="MF_00082"/>
    </source>
</evidence>
<comment type="pathway">
    <text evidence="1 9">Amino-acid biosynthesis; L-arginine biosynthesis; N(2)-acetyl-L-ornithine from L-glutamate: step 2/4.</text>
</comment>
<feature type="binding site" evidence="9">
    <location>
        <position position="74"/>
    </location>
    <ligand>
        <name>substrate</name>
    </ligand>
</feature>
<evidence type="ECO:0000313" key="12">
    <source>
        <dbReference type="Proteomes" id="UP001303701"/>
    </source>
</evidence>
<evidence type="ECO:0000256" key="3">
    <source>
        <dbReference type="ARBA" id="ARBA00022605"/>
    </source>
</evidence>
<organism evidence="11 12">
    <name type="scientific">Aeribacillus composti</name>
    <dbReference type="NCBI Taxonomy" id="1868734"/>
    <lineage>
        <taxon>Bacteria</taxon>
        <taxon>Bacillati</taxon>
        <taxon>Bacillota</taxon>
        <taxon>Bacilli</taxon>
        <taxon>Bacillales</taxon>
        <taxon>Bacillaceae</taxon>
        <taxon>Aeribacillus</taxon>
    </lineage>
</organism>
<keyword evidence="6 9" id="KW-0418">Kinase</keyword>
<keyword evidence="2 9" id="KW-0055">Arginine biosynthesis</keyword>
<sequence length="270" mass="29453">MSMSKSMQVTGHDKPIVVIKLGGSMLEQLSESFLDSIKELLTTKRVIIVHGGGPDINNMLTKLNVKSEFYNGMRKTTKEVLEIAEMVLSGKINKQLTALLTQKSVKAIGLSGTDGQLIVSSFLDEENLGFVGKVEQINDELLRSLLILDYVPVIAPIGITADGQKLNINADLAASAIAEKINAEQLLFVTNVPGILHDGKLIEEATETMIEKLIEQKVIYGGMIPKVQAALDALSDQLEHVMIVSGNDRIFKEGKMIGTKITKKREVVVK</sequence>
<dbReference type="Pfam" id="PF00696">
    <property type="entry name" value="AA_kinase"/>
    <property type="match status" value="1"/>
</dbReference>
<keyword evidence="9" id="KW-0963">Cytoplasm</keyword>
<evidence type="ECO:0000256" key="4">
    <source>
        <dbReference type="ARBA" id="ARBA00022679"/>
    </source>
</evidence>
<evidence type="ECO:0000256" key="5">
    <source>
        <dbReference type="ARBA" id="ARBA00022741"/>
    </source>
</evidence>
<dbReference type="GO" id="GO:0003991">
    <property type="term" value="F:acetylglutamate kinase activity"/>
    <property type="evidence" value="ECO:0007669"/>
    <property type="project" value="UniProtKB-EC"/>
</dbReference>
<dbReference type="GeneID" id="301125381"/>
<dbReference type="NCBIfam" id="TIGR00761">
    <property type="entry name" value="argB"/>
    <property type="match status" value="1"/>
</dbReference>
<dbReference type="EC" id="2.7.2.8" evidence="9"/>
<feature type="site" description="Transition state stabilizer" evidence="9">
    <location>
        <position position="20"/>
    </location>
</feature>
<comment type="catalytic activity">
    <reaction evidence="8 9">
        <text>N-acetyl-L-glutamate + ATP = N-acetyl-L-glutamyl 5-phosphate + ADP</text>
        <dbReference type="Rhea" id="RHEA:14629"/>
        <dbReference type="ChEBI" id="CHEBI:30616"/>
        <dbReference type="ChEBI" id="CHEBI:44337"/>
        <dbReference type="ChEBI" id="CHEBI:57936"/>
        <dbReference type="ChEBI" id="CHEBI:456216"/>
        <dbReference type="EC" id="2.7.2.8"/>
    </reaction>
</comment>
<evidence type="ECO:0000256" key="2">
    <source>
        <dbReference type="ARBA" id="ARBA00022571"/>
    </source>
</evidence>
<name>A0ABY9WDX8_9BACI</name>
<dbReference type="PANTHER" id="PTHR23342:SF0">
    <property type="entry name" value="N-ACETYLGLUTAMATE SYNTHASE, MITOCHONDRIAL"/>
    <property type="match status" value="1"/>
</dbReference>
<dbReference type="PIRSF" id="PIRSF000728">
    <property type="entry name" value="NAGK"/>
    <property type="match status" value="1"/>
</dbReference>
<dbReference type="InterPro" id="IPR036393">
    <property type="entry name" value="AceGlu_kinase-like_sf"/>
</dbReference>
<feature type="site" description="Transition state stabilizer" evidence="9">
    <location>
        <position position="226"/>
    </location>
</feature>
<comment type="similarity">
    <text evidence="9">Belongs to the acetylglutamate kinase family. ArgB subfamily.</text>
</comment>
<feature type="binding site" evidence="9">
    <location>
        <position position="167"/>
    </location>
    <ligand>
        <name>substrate</name>
    </ligand>
</feature>
<dbReference type="CDD" id="cd04238">
    <property type="entry name" value="AAK_NAGK-like"/>
    <property type="match status" value="1"/>
</dbReference>
<dbReference type="SUPFAM" id="SSF53633">
    <property type="entry name" value="Carbamate kinase-like"/>
    <property type="match status" value="1"/>
</dbReference>
<evidence type="ECO:0000256" key="1">
    <source>
        <dbReference type="ARBA" id="ARBA00004828"/>
    </source>
</evidence>
<feature type="binding site" evidence="9">
    <location>
        <begin position="52"/>
        <end position="53"/>
    </location>
    <ligand>
        <name>substrate</name>
    </ligand>
</feature>
<dbReference type="RefSeq" id="WP_242009260.1">
    <property type="nucleotide sequence ID" value="NZ_CP134501.1"/>
</dbReference>
<comment type="subcellular location">
    <subcellularLocation>
        <location evidence="9">Cytoplasm</location>
    </subcellularLocation>
</comment>
<comment type="function">
    <text evidence="9">Catalyzes the ATP-dependent phosphorylation of N-acetyl-L-glutamate.</text>
</comment>
<keyword evidence="12" id="KW-1185">Reference proteome</keyword>
<evidence type="ECO:0000256" key="8">
    <source>
        <dbReference type="ARBA" id="ARBA00048141"/>
    </source>
</evidence>
<evidence type="ECO:0000256" key="6">
    <source>
        <dbReference type="ARBA" id="ARBA00022777"/>
    </source>
</evidence>
<evidence type="ECO:0000256" key="7">
    <source>
        <dbReference type="ARBA" id="ARBA00022840"/>
    </source>
</evidence>
<evidence type="ECO:0000259" key="10">
    <source>
        <dbReference type="Pfam" id="PF00696"/>
    </source>
</evidence>
<accession>A0ABY9WDX8</accession>
<evidence type="ECO:0000313" key="11">
    <source>
        <dbReference type="EMBL" id="WNF34095.1"/>
    </source>
</evidence>
<keyword evidence="5 9" id="KW-0547">Nucleotide-binding</keyword>
<dbReference type="PANTHER" id="PTHR23342">
    <property type="entry name" value="N-ACETYLGLUTAMATE SYNTHASE"/>
    <property type="match status" value="1"/>
</dbReference>